<dbReference type="Proteomes" id="UP000067626">
    <property type="component" value="Chromosome"/>
</dbReference>
<gene>
    <name evidence="1" type="ORF">CMC5_027540</name>
</gene>
<proteinExistence type="predicted"/>
<reference evidence="1 2" key="1">
    <citation type="submission" date="2015-07" db="EMBL/GenBank/DDBJ databases">
        <title>Genome analysis of myxobacterium Chondromyces crocatus Cm c5 reveals a high potential for natural compound synthesis and the genetic basis for the loss of fruiting body formation.</title>
        <authorList>
            <person name="Zaburannyi N."/>
            <person name="Bunk B."/>
            <person name="Maier J."/>
            <person name="Overmann J."/>
            <person name="Mueller R."/>
        </authorList>
    </citation>
    <scope>NUCLEOTIDE SEQUENCE [LARGE SCALE GENOMIC DNA]</scope>
    <source>
        <strain evidence="1 2">Cm c5</strain>
    </source>
</reference>
<dbReference type="KEGG" id="ccro:CMC5_027540"/>
<keyword evidence="2" id="KW-1185">Reference proteome</keyword>
<evidence type="ECO:0000313" key="2">
    <source>
        <dbReference type="Proteomes" id="UP000067626"/>
    </source>
</evidence>
<dbReference type="STRING" id="52.CMC5_027540"/>
<dbReference type="EMBL" id="CP012159">
    <property type="protein sequence ID" value="AKT38607.1"/>
    <property type="molecule type" value="Genomic_DNA"/>
</dbReference>
<name>A0A0K1ED53_CHOCO</name>
<evidence type="ECO:0000313" key="1">
    <source>
        <dbReference type="EMBL" id="AKT38607.1"/>
    </source>
</evidence>
<accession>A0A0K1ED53</accession>
<protein>
    <submittedName>
        <fullName evidence="1">Uncharacterized protein</fullName>
    </submittedName>
</protein>
<dbReference type="AlphaFoldDB" id="A0A0K1ED53"/>
<sequence length="155" mass="16130">MALLCSLMTGACDDGDGTGGAGGEGEGGQGGCPTELAAQYTITVRSADGPVPPDTTIRVTWSVGEEPAFHLDDPSTWLSLDEGNVVCDVDPEEPAPTALRELHCQIWTNGPTQVEITAEGFVDYDETLNPATSQECGGPIPLQVDIELAPSPDET</sequence>
<organism evidence="1 2">
    <name type="scientific">Chondromyces crocatus</name>
    <dbReference type="NCBI Taxonomy" id="52"/>
    <lineage>
        <taxon>Bacteria</taxon>
        <taxon>Pseudomonadati</taxon>
        <taxon>Myxococcota</taxon>
        <taxon>Polyangia</taxon>
        <taxon>Polyangiales</taxon>
        <taxon>Polyangiaceae</taxon>
        <taxon>Chondromyces</taxon>
    </lineage>
</organism>